<protein>
    <submittedName>
        <fullName evidence="1">Putative disease resistance protein RGA3</fullName>
    </submittedName>
</protein>
<dbReference type="AlphaFoldDB" id="A0A6A1WP17"/>
<evidence type="ECO:0000313" key="2">
    <source>
        <dbReference type="Proteomes" id="UP000516437"/>
    </source>
</evidence>
<evidence type="ECO:0000313" key="1">
    <source>
        <dbReference type="EMBL" id="KAB1224540.1"/>
    </source>
</evidence>
<reference evidence="1 2" key="1">
    <citation type="journal article" date="2019" name="Plant Biotechnol. J.">
        <title>The red bayberry genome and genetic basis of sex determination.</title>
        <authorList>
            <person name="Jia H.M."/>
            <person name="Jia H.J."/>
            <person name="Cai Q.L."/>
            <person name="Wang Y."/>
            <person name="Zhao H.B."/>
            <person name="Yang W.F."/>
            <person name="Wang G.Y."/>
            <person name="Li Y.H."/>
            <person name="Zhan D.L."/>
            <person name="Shen Y.T."/>
            <person name="Niu Q.F."/>
            <person name="Chang L."/>
            <person name="Qiu J."/>
            <person name="Zhao L."/>
            <person name="Xie H.B."/>
            <person name="Fu W.Y."/>
            <person name="Jin J."/>
            <person name="Li X.W."/>
            <person name="Jiao Y."/>
            <person name="Zhou C.C."/>
            <person name="Tu T."/>
            <person name="Chai C.Y."/>
            <person name="Gao J.L."/>
            <person name="Fan L.J."/>
            <person name="van de Weg E."/>
            <person name="Wang J.Y."/>
            <person name="Gao Z.S."/>
        </authorList>
    </citation>
    <scope>NUCLEOTIDE SEQUENCE [LARGE SCALE GENOMIC DNA]</scope>
    <source>
        <tissue evidence="1">Leaves</tissue>
    </source>
</reference>
<sequence>MHDLMHDLAVSVAGSLITTFDCEKEAIDVKARHFWIDDRKPPRVVPNFKENRMRTIIFQLPSPRVSISEERDTLEIENLMERDPFNNSSEQPLIPSFPRHHLGRSKMPYVELQHFHISKKIYTCGMPAGSSATDDDDTRLRNLIELSVENKVMSYGNDKMGQMAMLTSLRSLKLDSLPKLEFLVPGLQHLTTLRQQLSETLKIDYCAILSPRCKRETGEDWPKIAHIPRFELDENS</sequence>
<organism evidence="1 2">
    <name type="scientific">Morella rubra</name>
    <name type="common">Chinese bayberry</name>
    <dbReference type="NCBI Taxonomy" id="262757"/>
    <lineage>
        <taxon>Eukaryota</taxon>
        <taxon>Viridiplantae</taxon>
        <taxon>Streptophyta</taxon>
        <taxon>Embryophyta</taxon>
        <taxon>Tracheophyta</taxon>
        <taxon>Spermatophyta</taxon>
        <taxon>Magnoliopsida</taxon>
        <taxon>eudicotyledons</taxon>
        <taxon>Gunneridae</taxon>
        <taxon>Pentapetalae</taxon>
        <taxon>rosids</taxon>
        <taxon>fabids</taxon>
        <taxon>Fagales</taxon>
        <taxon>Myricaceae</taxon>
        <taxon>Morella</taxon>
    </lineage>
</organism>
<dbReference type="OrthoDB" id="851662at2759"/>
<accession>A0A6A1WP17</accession>
<keyword evidence="2" id="KW-1185">Reference proteome</keyword>
<comment type="caution">
    <text evidence="1">The sequence shown here is derived from an EMBL/GenBank/DDBJ whole genome shotgun (WGS) entry which is preliminary data.</text>
</comment>
<name>A0A6A1WP17_9ROSI</name>
<dbReference type="Proteomes" id="UP000516437">
    <property type="component" value="Chromosome 2"/>
</dbReference>
<gene>
    <name evidence="1" type="ORF">CJ030_MR2G028486</name>
</gene>
<dbReference type="EMBL" id="RXIC02000020">
    <property type="protein sequence ID" value="KAB1224540.1"/>
    <property type="molecule type" value="Genomic_DNA"/>
</dbReference>
<proteinExistence type="predicted"/>